<gene>
    <name evidence="1" type="ORF">WKV53_13955</name>
</gene>
<sequence>MAGWIWDMIGAHAVTVDGAGCWWDVAAGWGVGRRQVLPRLVSGRRVKVAGEMNRRVRVLISIR</sequence>
<evidence type="ECO:0000313" key="1">
    <source>
        <dbReference type="EMBL" id="MEK7951616.1"/>
    </source>
</evidence>
<dbReference type="RefSeq" id="WP_341405254.1">
    <property type="nucleotide sequence ID" value="NZ_JBBUKT010000005.1"/>
</dbReference>
<reference evidence="1 2" key="1">
    <citation type="submission" date="2024-04" db="EMBL/GenBank/DDBJ databases">
        <title>Luteolibacter sp. isolated from soil.</title>
        <authorList>
            <person name="An J."/>
        </authorList>
    </citation>
    <scope>NUCLEOTIDE SEQUENCE [LARGE SCALE GENOMIC DNA]</scope>
    <source>
        <strain evidence="1 2">Y139</strain>
    </source>
</reference>
<proteinExistence type="predicted"/>
<comment type="caution">
    <text evidence="1">The sequence shown here is derived from an EMBL/GenBank/DDBJ whole genome shotgun (WGS) entry which is preliminary data.</text>
</comment>
<dbReference type="Proteomes" id="UP001371305">
    <property type="component" value="Unassembled WGS sequence"/>
</dbReference>
<name>A0ABU9AWU6_9BACT</name>
<organism evidence="1 2">
    <name type="scientific">Luteolibacter soli</name>
    <dbReference type="NCBI Taxonomy" id="3135280"/>
    <lineage>
        <taxon>Bacteria</taxon>
        <taxon>Pseudomonadati</taxon>
        <taxon>Verrucomicrobiota</taxon>
        <taxon>Verrucomicrobiia</taxon>
        <taxon>Verrucomicrobiales</taxon>
        <taxon>Verrucomicrobiaceae</taxon>
        <taxon>Luteolibacter</taxon>
    </lineage>
</organism>
<keyword evidence="2" id="KW-1185">Reference proteome</keyword>
<protein>
    <submittedName>
        <fullName evidence="1">Uncharacterized protein</fullName>
    </submittedName>
</protein>
<evidence type="ECO:0000313" key="2">
    <source>
        <dbReference type="Proteomes" id="UP001371305"/>
    </source>
</evidence>
<dbReference type="EMBL" id="JBBUKT010000005">
    <property type="protein sequence ID" value="MEK7951616.1"/>
    <property type="molecule type" value="Genomic_DNA"/>
</dbReference>
<accession>A0ABU9AWU6</accession>